<dbReference type="AlphaFoldDB" id="A0A7W7HJR3"/>
<organism evidence="2 3">
    <name type="scientific">Actinoplanes lobatus</name>
    <dbReference type="NCBI Taxonomy" id="113568"/>
    <lineage>
        <taxon>Bacteria</taxon>
        <taxon>Bacillati</taxon>
        <taxon>Actinomycetota</taxon>
        <taxon>Actinomycetes</taxon>
        <taxon>Micromonosporales</taxon>
        <taxon>Micromonosporaceae</taxon>
        <taxon>Actinoplanes</taxon>
    </lineage>
</organism>
<proteinExistence type="predicted"/>
<reference evidence="1 4" key="2">
    <citation type="submission" date="2021-01" db="EMBL/GenBank/DDBJ databases">
        <title>Whole genome shotgun sequence of Actinoplanes lobatus NBRC 12513.</title>
        <authorList>
            <person name="Komaki H."/>
            <person name="Tamura T."/>
        </authorList>
    </citation>
    <scope>NUCLEOTIDE SEQUENCE [LARGE SCALE GENOMIC DNA]</scope>
    <source>
        <strain evidence="1 4">NBRC 12513</strain>
    </source>
</reference>
<dbReference type="Proteomes" id="UP000631312">
    <property type="component" value="Unassembled WGS sequence"/>
</dbReference>
<evidence type="ECO:0000313" key="4">
    <source>
        <dbReference type="Proteomes" id="UP000631312"/>
    </source>
</evidence>
<dbReference type="RefSeq" id="WP_188123478.1">
    <property type="nucleotide sequence ID" value="NZ_BOMP01000059.1"/>
</dbReference>
<sequence>MQRPRLPEFSRLTWQDVDPVGRDVDPATMRALVRSLPPVAAMPPAGADWRLAGIWFDHMVAALVERLGDWVVGWRYTLEMRDHEGRGRIPVWLTSLPMVTTPDDTLDRLATGIVAFHELTVELATGTPGRFAAAAPGPDTWQAVRAPGITQYVGDWPPPRVPHPTSLTWADVDVTGRDFDPATVPGVVAALVAASEIPDRDDDSRLRGLWLDIVAEGIVERYGPWVTGWRWSVGEGDFDGGPVGSWCCFGHSVSTPEATTAAIVAAVLEWHDFLADLAERFDRFLPVPDGDPEPWERAVAHLITAVGDRTEYESGWYSCCTTVLSWFLEAAGVEESRRGPLIGHAVGGSFSSWVEPKRKDVLVVAERFAQRATGDA</sequence>
<accession>A0A7W7HJR3</accession>
<evidence type="ECO:0000313" key="3">
    <source>
        <dbReference type="Proteomes" id="UP000590511"/>
    </source>
</evidence>
<gene>
    <name evidence="1" type="ORF">Alo02nite_39540</name>
    <name evidence="2" type="ORF">BJ964_005608</name>
</gene>
<dbReference type="EMBL" id="BOMP01000059">
    <property type="protein sequence ID" value="GIE41056.1"/>
    <property type="molecule type" value="Genomic_DNA"/>
</dbReference>
<comment type="caution">
    <text evidence="2">The sequence shown here is derived from an EMBL/GenBank/DDBJ whole genome shotgun (WGS) entry which is preliminary data.</text>
</comment>
<evidence type="ECO:0000313" key="2">
    <source>
        <dbReference type="EMBL" id="MBB4751447.1"/>
    </source>
</evidence>
<name>A0A7W7HJR3_9ACTN</name>
<dbReference type="EMBL" id="JACHNC010000001">
    <property type="protein sequence ID" value="MBB4751447.1"/>
    <property type="molecule type" value="Genomic_DNA"/>
</dbReference>
<dbReference type="Proteomes" id="UP000590511">
    <property type="component" value="Unassembled WGS sequence"/>
</dbReference>
<reference evidence="2 3" key="1">
    <citation type="submission" date="2020-08" db="EMBL/GenBank/DDBJ databases">
        <title>Sequencing the genomes of 1000 actinobacteria strains.</title>
        <authorList>
            <person name="Klenk H.-P."/>
        </authorList>
    </citation>
    <scope>NUCLEOTIDE SEQUENCE [LARGE SCALE GENOMIC DNA]</scope>
    <source>
        <strain evidence="2 3">DSM 43150</strain>
    </source>
</reference>
<keyword evidence="4" id="KW-1185">Reference proteome</keyword>
<protein>
    <submittedName>
        <fullName evidence="2">Uncharacterized protein</fullName>
    </submittedName>
</protein>
<evidence type="ECO:0000313" key="1">
    <source>
        <dbReference type="EMBL" id="GIE41056.1"/>
    </source>
</evidence>